<dbReference type="RefSeq" id="WP_200310268.1">
    <property type="nucleotide sequence ID" value="NZ_JAENIM010000020.1"/>
</dbReference>
<dbReference type="Proteomes" id="UP000624703">
    <property type="component" value="Unassembled WGS sequence"/>
</dbReference>
<gene>
    <name evidence="1" type="ORF">JIN82_03560</name>
</gene>
<comment type="caution">
    <text evidence="1">The sequence shown here is derived from an EMBL/GenBank/DDBJ whole genome shotgun (WGS) entry which is preliminary data.</text>
</comment>
<dbReference type="EMBL" id="JAENIM010000020">
    <property type="protein sequence ID" value="MBK1790230.1"/>
    <property type="molecule type" value="Genomic_DNA"/>
</dbReference>
<sequence>MKLKKCIFPLVAVMAVSSCDKGGSDDASQVDAPAEAKTEAAAEVADTSEVAPAAASVSRHEEIADQVLNAMTDFADEMLKVKDMETAQAAKVELDKIGDRFTALSAELEKMELPDAELKTKISKKMEARESEIEAKMGDKMQNMMLSLDADTQTFVQGMMMEFFGKVMVAGEQMERHFSMEEAAAEPAE</sequence>
<protein>
    <submittedName>
        <fullName evidence="1">Uncharacterized protein</fullName>
    </submittedName>
</protein>
<keyword evidence="2" id="KW-1185">Reference proteome</keyword>
<proteinExistence type="predicted"/>
<organism evidence="1 2">
    <name type="scientific">Persicirhabdus sediminis</name>
    <dbReference type="NCBI Taxonomy" id="454144"/>
    <lineage>
        <taxon>Bacteria</taxon>
        <taxon>Pseudomonadati</taxon>
        <taxon>Verrucomicrobiota</taxon>
        <taxon>Verrucomicrobiia</taxon>
        <taxon>Verrucomicrobiales</taxon>
        <taxon>Verrucomicrobiaceae</taxon>
        <taxon>Persicirhabdus</taxon>
    </lineage>
</organism>
<accession>A0A8J7SGN8</accession>
<name>A0A8J7SGN8_9BACT</name>
<evidence type="ECO:0000313" key="1">
    <source>
        <dbReference type="EMBL" id="MBK1790230.1"/>
    </source>
</evidence>
<dbReference type="AlphaFoldDB" id="A0A8J7SGN8"/>
<reference evidence="1" key="1">
    <citation type="submission" date="2021-01" db="EMBL/GenBank/DDBJ databases">
        <title>Modified the classification status of verrucomicrobia.</title>
        <authorList>
            <person name="Feng X."/>
        </authorList>
    </citation>
    <scope>NUCLEOTIDE SEQUENCE</scope>
    <source>
        <strain evidence="1">_KCTC 22039</strain>
    </source>
</reference>
<dbReference type="PROSITE" id="PS51257">
    <property type="entry name" value="PROKAR_LIPOPROTEIN"/>
    <property type="match status" value="1"/>
</dbReference>
<evidence type="ECO:0000313" key="2">
    <source>
        <dbReference type="Proteomes" id="UP000624703"/>
    </source>
</evidence>